<accession>A0A6J5N3D9</accession>
<feature type="compositionally biased region" description="Polar residues" evidence="1">
    <location>
        <begin position="34"/>
        <end position="51"/>
    </location>
</feature>
<dbReference type="EMBL" id="LR796558">
    <property type="protein sequence ID" value="CAB4151840.1"/>
    <property type="molecule type" value="Genomic_DNA"/>
</dbReference>
<evidence type="ECO:0000256" key="1">
    <source>
        <dbReference type="SAM" id="MobiDB-lite"/>
    </source>
</evidence>
<sequence>METTNSPNTDTGAVATQSAVPSMDSIAAKMTAMRENTQRNLIRQQTEQTATGEDDAAADSTSVAPNGAEVDDNNNEEYASDNQEADAPEEVSTESNDSTSDELIDFLEFTESNPNAKFKFMRNGKEVIIDAKKAAAILGQGSAIHEEARQLKVERAEFDEYVNQSKDRQDQLTLAMEFTVQPKLKKAYEEIVKTQQYQNTFQQQLARATDSTQVARIQANMAQNEQYIRQQQKQINRLQPAIEQFKQIRSQQVGQALTTARKNFQDKELRNEYVYNELREKIEKAYPGAKREVVPGIPNIDLIAGDEALLSLVRDGLRYRDKPSTKTAGASMAALTSRKGSSNTSKGSDDNINKLREQAKAGDKKAGDNLLMQRLQSIRGGRR</sequence>
<feature type="region of interest" description="Disordered" evidence="1">
    <location>
        <begin position="1"/>
        <end position="100"/>
    </location>
</feature>
<name>A0A6J5N3D9_9CAUD</name>
<protein>
    <submittedName>
        <fullName evidence="2">Uncharacterized protein</fullName>
    </submittedName>
</protein>
<proteinExistence type="predicted"/>
<evidence type="ECO:0000313" key="2">
    <source>
        <dbReference type="EMBL" id="CAB4151840.1"/>
    </source>
</evidence>
<organism evidence="2">
    <name type="scientific">uncultured Caudovirales phage</name>
    <dbReference type="NCBI Taxonomy" id="2100421"/>
    <lineage>
        <taxon>Viruses</taxon>
        <taxon>Duplodnaviria</taxon>
        <taxon>Heunggongvirae</taxon>
        <taxon>Uroviricota</taxon>
        <taxon>Caudoviricetes</taxon>
        <taxon>Peduoviridae</taxon>
        <taxon>Maltschvirus</taxon>
        <taxon>Maltschvirus maltsch</taxon>
    </lineage>
</organism>
<feature type="region of interest" description="Disordered" evidence="1">
    <location>
        <begin position="321"/>
        <end position="383"/>
    </location>
</feature>
<reference evidence="2" key="1">
    <citation type="submission" date="2020-04" db="EMBL/GenBank/DDBJ databases">
        <authorList>
            <person name="Chiriac C."/>
            <person name="Salcher M."/>
            <person name="Ghai R."/>
            <person name="Kavagutti S V."/>
        </authorList>
    </citation>
    <scope>NUCLEOTIDE SEQUENCE</scope>
</reference>
<feature type="compositionally biased region" description="Basic and acidic residues" evidence="1">
    <location>
        <begin position="347"/>
        <end position="367"/>
    </location>
</feature>
<feature type="compositionally biased region" description="Polar residues" evidence="1">
    <location>
        <begin position="1"/>
        <end position="20"/>
    </location>
</feature>
<feature type="compositionally biased region" description="Acidic residues" evidence="1">
    <location>
        <begin position="69"/>
        <end position="92"/>
    </location>
</feature>
<gene>
    <name evidence="2" type="ORF">UFOVP592_39</name>
</gene>